<proteinExistence type="predicted"/>
<evidence type="ECO:0000313" key="3">
    <source>
        <dbReference type="Proteomes" id="UP000191040"/>
    </source>
</evidence>
<protein>
    <submittedName>
        <fullName evidence="2">Uncharacterized protein</fullName>
    </submittedName>
</protein>
<keyword evidence="1" id="KW-1133">Transmembrane helix</keyword>
<dbReference type="EMBL" id="LT796768">
    <property type="protein sequence ID" value="SKB09948.1"/>
    <property type="molecule type" value="Genomic_DNA"/>
</dbReference>
<sequence length="130" mass="13834">MDRRVRTPDGVGWSVRVGRPALRGSEGDLVVGGTPAAGGFAPLLVVAGLVLLAVLAPVLVKSDRAWALAFVPVLLVAGWLLLARYPVELRRDGSDRPLHRTLVAGRVNARRVAAELADEIARTPDEKLTS</sequence>
<dbReference type="Proteomes" id="UP000191040">
    <property type="component" value="Chromosome I"/>
</dbReference>
<reference evidence="3" key="1">
    <citation type="submission" date="2017-02" db="EMBL/GenBank/DDBJ databases">
        <authorList>
            <person name="Varghese N."/>
            <person name="Submissions S."/>
        </authorList>
    </citation>
    <scope>NUCLEOTIDE SEQUENCE [LARGE SCALE GENOMIC DNA]</scope>
    <source>
        <strain evidence="3">9H-4</strain>
    </source>
</reference>
<evidence type="ECO:0000256" key="1">
    <source>
        <dbReference type="SAM" id="Phobius"/>
    </source>
</evidence>
<keyword evidence="3" id="KW-1185">Reference proteome</keyword>
<feature type="transmembrane region" description="Helical" evidence="1">
    <location>
        <begin position="40"/>
        <end position="60"/>
    </location>
</feature>
<keyword evidence="1" id="KW-0812">Transmembrane</keyword>
<dbReference type="STRING" id="1736691.SAMN06295964_2983"/>
<dbReference type="RefSeq" id="WP_078700872.1">
    <property type="nucleotide sequence ID" value="NZ_LT796768.1"/>
</dbReference>
<gene>
    <name evidence="2" type="ORF">SAMN06295964_2983</name>
</gene>
<dbReference type="AlphaFoldDB" id="A0A1T4Z7U8"/>
<accession>A0A1T4Z7U8</accession>
<evidence type="ECO:0000313" key="2">
    <source>
        <dbReference type="EMBL" id="SKB09948.1"/>
    </source>
</evidence>
<keyword evidence="1" id="KW-0472">Membrane</keyword>
<organism evidence="2 3">
    <name type="scientific">Aeromicrobium choanae</name>
    <dbReference type="NCBI Taxonomy" id="1736691"/>
    <lineage>
        <taxon>Bacteria</taxon>
        <taxon>Bacillati</taxon>
        <taxon>Actinomycetota</taxon>
        <taxon>Actinomycetes</taxon>
        <taxon>Propionibacteriales</taxon>
        <taxon>Nocardioidaceae</taxon>
        <taxon>Aeromicrobium</taxon>
    </lineage>
</organism>
<name>A0A1T4Z7U8_9ACTN</name>
<feature type="transmembrane region" description="Helical" evidence="1">
    <location>
        <begin position="66"/>
        <end position="87"/>
    </location>
</feature>